<dbReference type="GO" id="GO:0003755">
    <property type="term" value="F:peptidyl-prolyl cis-trans isomerase activity"/>
    <property type="evidence" value="ECO:0007669"/>
    <property type="project" value="UniProtKB-UniRule"/>
</dbReference>
<dbReference type="GO" id="GO:0005886">
    <property type="term" value="C:plasma membrane"/>
    <property type="evidence" value="ECO:0007669"/>
    <property type="project" value="UniProtKB-SubCell"/>
</dbReference>
<comment type="similarity">
    <text evidence="3 11">Belongs to the PrsA family.</text>
</comment>
<evidence type="ECO:0000256" key="7">
    <source>
        <dbReference type="ARBA" id="ARBA00023136"/>
    </source>
</evidence>
<dbReference type="Gene3D" id="1.10.4030.10">
    <property type="entry name" value="Porin chaperone SurA, peptide-binding domain"/>
    <property type="match status" value="1"/>
</dbReference>
<keyword evidence="7 11" id="KW-0472">Membrane</keyword>
<name>A0A1G9DHK4_ENTCA</name>
<proteinExistence type="inferred from homology"/>
<evidence type="ECO:0000256" key="2">
    <source>
        <dbReference type="ARBA" id="ARBA00004193"/>
    </source>
</evidence>
<evidence type="ECO:0000256" key="9">
    <source>
        <dbReference type="ARBA" id="ARBA00023235"/>
    </source>
</evidence>
<protein>
    <recommendedName>
        <fullName evidence="11">Foldase protein PrsA</fullName>
        <ecNumber evidence="11">5.2.1.8</ecNumber>
    </recommendedName>
</protein>
<sequence>MKKKLLLVAVSAMSLFALAACGNSSEEIATMKGGKITVQDFYDKAKTSSENQQALRQMIVLKVFNEKYGDDVTEEMIDEQFNNVAEQYGGSDSFESTLTASGYTVKSYRAELKEQLSLTEGLKANMDITDEEMKTAWDSFHPEVEAQIIKVASEDDAKDVLEEAKKDDADFGEIAKEKSTDAATKEDGGTIKFDSTSTAVPNEVKTAAFDLKDGEISEVISATNTSTYTTEYYIVKMVKNQDKGNDMDKYKDELTEIAQNTLLNDSTFVAATIGQELQAANVKMKDSDLADLLSDYITAAETEDSTADSSATDATDSSAADSSATEATDDSTATSESATDSSAE</sequence>
<dbReference type="InterPro" id="IPR046357">
    <property type="entry name" value="PPIase_dom_sf"/>
</dbReference>
<evidence type="ECO:0000256" key="8">
    <source>
        <dbReference type="ARBA" id="ARBA00023139"/>
    </source>
</evidence>
<evidence type="ECO:0000256" key="10">
    <source>
        <dbReference type="ARBA" id="ARBA00023288"/>
    </source>
</evidence>
<dbReference type="PANTHER" id="PTHR47245:SF1">
    <property type="entry name" value="FOLDASE PROTEIN PRSA"/>
    <property type="match status" value="1"/>
</dbReference>
<dbReference type="AlphaFoldDB" id="A0A1G9DHK4"/>
<dbReference type="SUPFAM" id="SSF109998">
    <property type="entry name" value="Triger factor/SurA peptide-binding domain-like"/>
    <property type="match status" value="1"/>
</dbReference>
<dbReference type="PANTHER" id="PTHR47245">
    <property type="entry name" value="PEPTIDYLPROLYL ISOMERASE"/>
    <property type="match status" value="1"/>
</dbReference>
<dbReference type="Proteomes" id="UP000286288">
    <property type="component" value="Unassembled WGS sequence"/>
</dbReference>
<keyword evidence="8 11" id="KW-0564">Palmitate</keyword>
<keyword evidence="4 11" id="KW-1003">Cell membrane</keyword>
<comment type="catalytic activity">
    <reaction evidence="1 11">
        <text>[protein]-peptidylproline (omega=180) = [protein]-peptidylproline (omega=0)</text>
        <dbReference type="Rhea" id="RHEA:16237"/>
        <dbReference type="Rhea" id="RHEA-COMP:10747"/>
        <dbReference type="Rhea" id="RHEA-COMP:10748"/>
        <dbReference type="ChEBI" id="CHEBI:83833"/>
        <dbReference type="ChEBI" id="CHEBI:83834"/>
        <dbReference type="EC" id="5.2.1.8"/>
    </reaction>
</comment>
<comment type="subcellular location">
    <subcellularLocation>
        <location evidence="2 11">Cell membrane</location>
        <topology evidence="2 11">Lipid-anchor</topology>
    </subcellularLocation>
</comment>
<keyword evidence="10 11" id="KW-0449">Lipoprotein</keyword>
<dbReference type="RefSeq" id="WP_074536202.1">
    <property type="nucleotide sequence ID" value="NZ_FNFS01000009.1"/>
</dbReference>
<dbReference type="InterPro" id="IPR000297">
    <property type="entry name" value="PPIase_PpiC"/>
</dbReference>
<dbReference type="Gene3D" id="3.10.50.40">
    <property type="match status" value="1"/>
</dbReference>
<evidence type="ECO:0000256" key="1">
    <source>
        <dbReference type="ARBA" id="ARBA00000971"/>
    </source>
</evidence>
<organism evidence="14 15">
    <name type="scientific">Enterococcus casseliflavus</name>
    <name type="common">Enterococcus flavescens</name>
    <dbReference type="NCBI Taxonomy" id="37734"/>
    <lineage>
        <taxon>Bacteria</taxon>
        <taxon>Bacillati</taxon>
        <taxon>Bacillota</taxon>
        <taxon>Bacilli</taxon>
        <taxon>Lactobacillales</taxon>
        <taxon>Enterococcaceae</taxon>
        <taxon>Enterococcus</taxon>
    </lineage>
</organism>
<keyword evidence="9 11" id="KW-0413">Isomerase</keyword>
<keyword evidence="5 11" id="KW-0732">Signal</keyword>
<evidence type="ECO:0000256" key="3">
    <source>
        <dbReference type="ARBA" id="ARBA00006071"/>
    </source>
</evidence>
<evidence type="ECO:0000313" key="14">
    <source>
        <dbReference type="EMBL" id="RHK06213.1"/>
    </source>
</evidence>
<feature type="region of interest" description="Disordered" evidence="12">
    <location>
        <begin position="301"/>
        <end position="344"/>
    </location>
</feature>
<dbReference type="InterPro" id="IPR050245">
    <property type="entry name" value="PrsA_foldase"/>
</dbReference>
<evidence type="ECO:0000256" key="11">
    <source>
        <dbReference type="HAMAP-Rule" id="MF_01145"/>
    </source>
</evidence>
<feature type="chain" id="PRO_5038970292" description="Foldase protein PrsA" evidence="13">
    <location>
        <begin position="20"/>
        <end position="344"/>
    </location>
</feature>
<dbReference type="SUPFAM" id="SSF54534">
    <property type="entry name" value="FKBP-like"/>
    <property type="match status" value="1"/>
</dbReference>
<dbReference type="GO" id="GO:0006457">
    <property type="term" value="P:protein folding"/>
    <property type="evidence" value="ECO:0007669"/>
    <property type="project" value="UniProtKB-UniRule"/>
</dbReference>
<evidence type="ECO:0000313" key="15">
    <source>
        <dbReference type="Proteomes" id="UP000286288"/>
    </source>
</evidence>
<dbReference type="EC" id="5.2.1.8" evidence="11"/>
<gene>
    <name evidence="11" type="primary">prsA</name>
    <name evidence="14" type="ORF">DW084_09415</name>
</gene>
<evidence type="ECO:0000256" key="5">
    <source>
        <dbReference type="ARBA" id="ARBA00022729"/>
    </source>
</evidence>
<dbReference type="EMBL" id="QRMZ01000011">
    <property type="protein sequence ID" value="RHK06213.1"/>
    <property type="molecule type" value="Genomic_DNA"/>
</dbReference>
<evidence type="ECO:0000256" key="12">
    <source>
        <dbReference type="SAM" id="MobiDB-lite"/>
    </source>
</evidence>
<feature type="compositionally biased region" description="Low complexity" evidence="12">
    <location>
        <begin position="307"/>
        <end position="344"/>
    </location>
</feature>
<dbReference type="InterPro" id="IPR023059">
    <property type="entry name" value="Foldase_PrsA"/>
</dbReference>
<dbReference type="PROSITE" id="PS51257">
    <property type="entry name" value="PROKAR_LIPOPROTEIN"/>
    <property type="match status" value="1"/>
</dbReference>
<dbReference type="PROSITE" id="PS50198">
    <property type="entry name" value="PPIC_PPIASE_2"/>
    <property type="match status" value="1"/>
</dbReference>
<dbReference type="OrthoDB" id="2194386at2"/>
<comment type="function">
    <text evidence="11">Plays a major role in protein secretion by helping the post-translocational extracellular folding of several secreted proteins.</text>
</comment>
<evidence type="ECO:0000256" key="13">
    <source>
        <dbReference type="SAM" id="SignalP"/>
    </source>
</evidence>
<accession>A0A1G9DHK4</accession>
<comment type="caution">
    <text evidence="14">The sequence shown here is derived from an EMBL/GenBank/DDBJ whole genome shotgun (WGS) entry which is preliminary data.</text>
</comment>
<dbReference type="Pfam" id="PF00639">
    <property type="entry name" value="Rotamase"/>
    <property type="match status" value="1"/>
</dbReference>
<evidence type="ECO:0000256" key="4">
    <source>
        <dbReference type="ARBA" id="ARBA00022475"/>
    </source>
</evidence>
<keyword evidence="6 11" id="KW-0697">Rotamase</keyword>
<reference evidence="14 15" key="1">
    <citation type="submission" date="2018-08" db="EMBL/GenBank/DDBJ databases">
        <title>A genome reference for cultivated species of the human gut microbiota.</title>
        <authorList>
            <person name="Zou Y."/>
            <person name="Xue W."/>
            <person name="Luo G."/>
        </authorList>
    </citation>
    <scope>NUCLEOTIDE SEQUENCE [LARGE SCALE GENOMIC DNA]</scope>
    <source>
        <strain evidence="14 15">AF48-16</strain>
    </source>
</reference>
<feature type="signal peptide" evidence="13">
    <location>
        <begin position="1"/>
        <end position="19"/>
    </location>
</feature>
<dbReference type="InterPro" id="IPR027304">
    <property type="entry name" value="Trigger_fact/SurA_dom_sf"/>
</dbReference>
<evidence type="ECO:0000256" key="6">
    <source>
        <dbReference type="ARBA" id="ARBA00023110"/>
    </source>
</evidence>
<dbReference type="HAMAP" id="MF_01145">
    <property type="entry name" value="Foldase_PrsA"/>
    <property type="match status" value="1"/>
</dbReference>